<feature type="compositionally biased region" description="Basic residues" evidence="2">
    <location>
        <begin position="229"/>
        <end position="238"/>
    </location>
</feature>
<dbReference type="EMBL" id="AP028978">
    <property type="protein sequence ID" value="BET96025.1"/>
    <property type="molecule type" value="Genomic_DNA"/>
</dbReference>
<feature type="region of interest" description="Disordered" evidence="2">
    <location>
        <begin position="181"/>
        <end position="238"/>
    </location>
</feature>
<feature type="compositionally biased region" description="Basic and acidic residues" evidence="2">
    <location>
        <begin position="199"/>
        <end position="225"/>
    </location>
</feature>
<feature type="compositionally biased region" description="Basic and acidic residues" evidence="2">
    <location>
        <begin position="295"/>
        <end position="317"/>
    </location>
</feature>
<keyword evidence="1" id="KW-0175">Coiled coil</keyword>
<feature type="domain" description="Novel toxin 15" evidence="3">
    <location>
        <begin position="263"/>
        <end position="423"/>
    </location>
</feature>
<feature type="region of interest" description="Disordered" evidence="2">
    <location>
        <begin position="1"/>
        <end position="65"/>
    </location>
</feature>
<dbReference type="RefSeq" id="WP_374052873.1">
    <property type="nucleotide sequence ID" value="NZ_AP028978.1"/>
</dbReference>
<proteinExistence type="predicted"/>
<dbReference type="Pfam" id="PF15604">
    <property type="entry name" value="Ntox15"/>
    <property type="match status" value="1"/>
</dbReference>
<feature type="coiled-coil region" evidence="1">
    <location>
        <begin position="105"/>
        <end position="132"/>
    </location>
</feature>
<sequence length="431" mass="47097">MAKIKKIPPKPASGDPLWKKRTHNDAPTGEGNTLGEITGQPPKSTEVPKEANPVIKPNTPGEEGFWGKVGDVGTGILKNLGNTAIDIAEVVYKGHQADAAVDMRLEALAHKAAGNEAEADRLTNKADALMENANLDEYRFKPEGAAEELGDTLADLNPKGIIKQAVKGIAKGGSKAMSIIAGKEKGVARKNSRAKRRENRAAERDKKTPPKDPDELKKELKEKQQNKGGKVKGVKKTKVPCFDPYDSDRYKSFKTPEERKAFLEEYADQLRGQQAAINDMSPEEFQIARQAYDTDSAKGREEGKKGAGRHNKAESAQRRAKRMKTKEIRDNMTQRHINNGMPEKEAKKIAKERAPKALDGLAALHEPDMVAGGKFKYTTKRFGDKGINSAIGSSWRSRLKTLDDAAKAAIENGLGDAKMNVQLEVCKGKGK</sequence>
<evidence type="ECO:0000313" key="5">
    <source>
        <dbReference type="Proteomes" id="UP001529514"/>
    </source>
</evidence>
<gene>
    <name evidence="4" type="ORF">TCT1_09460</name>
</gene>
<reference evidence="4 5" key="1">
    <citation type="submission" date="2023-10" db="EMBL/GenBank/DDBJ databases">
        <title>Xenorhabdus taiwanensis sp. nov., a symbiotic bacterium associated with the entomopathogenic nematode Steinernema taiwanensis.</title>
        <authorList>
            <person name="Tseng C.T."/>
            <person name="Shu H.Y."/>
            <person name="Chen M.H."/>
            <person name="Fang Y.J."/>
            <person name="Wu T.L."/>
            <person name="Lin Y.C."/>
            <person name="Huang C.J."/>
        </authorList>
    </citation>
    <scope>NUCLEOTIDE SEQUENCE [LARGE SCALE GENOMIC DNA]</scope>
    <source>
        <strain evidence="4 5">TCT-1</strain>
    </source>
</reference>
<feature type="region of interest" description="Disordered" evidence="2">
    <location>
        <begin position="293"/>
        <end position="349"/>
    </location>
</feature>
<evidence type="ECO:0000313" key="4">
    <source>
        <dbReference type="EMBL" id="BET96025.1"/>
    </source>
</evidence>
<evidence type="ECO:0000256" key="1">
    <source>
        <dbReference type="SAM" id="Coils"/>
    </source>
</evidence>
<dbReference type="Proteomes" id="UP001529514">
    <property type="component" value="Chromosome"/>
</dbReference>
<evidence type="ECO:0000259" key="3">
    <source>
        <dbReference type="Pfam" id="PF15604"/>
    </source>
</evidence>
<dbReference type="InterPro" id="IPR028949">
    <property type="entry name" value="Ntox15"/>
</dbReference>
<keyword evidence="5" id="KW-1185">Reference proteome</keyword>
<protein>
    <recommendedName>
        <fullName evidence="3">Novel toxin 15 domain-containing protein</fullName>
    </recommendedName>
</protein>
<evidence type="ECO:0000256" key="2">
    <source>
        <dbReference type="SAM" id="MobiDB-lite"/>
    </source>
</evidence>
<name>A0ABM8JTK0_9GAMM</name>
<feature type="compositionally biased region" description="Basic residues" evidence="2">
    <location>
        <begin position="188"/>
        <end position="198"/>
    </location>
</feature>
<organism evidence="4 5">
    <name type="scientific">Xenorhabdus taiwanensis</name>
    <dbReference type="NCBI Taxonomy" id="3085177"/>
    <lineage>
        <taxon>Bacteria</taxon>
        <taxon>Pseudomonadati</taxon>
        <taxon>Pseudomonadota</taxon>
        <taxon>Gammaproteobacteria</taxon>
        <taxon>Enterobacterales</taxon>
        <taxon>Morganellaceae</taxon>
        <taxon>Xenorhabdus</taxon>
    </lineage>
</organism>
<accession>A0ABM8JTK0</accession>